<dbReference type="AlphaFoldDB" id="A0A382TVM2"/>
<accession>A0A382TVM2</accession>
<organism evidence="1">
    <name type="scientific">marine metagenome</name>
    <dbReference type="NCBI Taxonomy" id="408172"/>
    <lineage>
        <taxon>unclassified sequences</taxon>
        <taxon>metagenomes</taxon>
        <taxon>ecological metagenomes</taxon>
    </lineage>
</organism>
<feature type="non-terminal residue" evidence="1">
    <location>
        <position position="101"/>
    </location>
</feature>
<evidence type="ECO:0008006" key="2">
    <source>
        <dbReference type="Google" id="ProtNLM"/>
    </source>
</evidence>
<proteinExistence type="predicted"/>
<sequence>MRPVVAYRRLLVSALVLSLVSGAASAEAATAGFSVSGSGWGDGVGLSQYGAKAMAADGATYEQILGRYFTGASVGHVTTVGPGSFGFSDLMPLWVGLMQNS</sequence>
<evidence type="ECO:0000313" key="1">
    <source>
        <dbReference type="EMBL" id="SVD26106.1"/>
    </source>
</evidence>
<protein>
    <recommendedName>
        <fullName evidence="2">Sporulation stage II protein D amidase enhancer LytB N-terminal domain-containing protein</fullName>
    </recommendedName>
</protein>
<gene>
    <name evidence="1" type="ORF">METZ01_LOCUS378960</name>
</gene>
<dbReference type="EMBL" id="UINC01139514">
    <property type="protein sequence ID" value="SVD26106.1"/>
    <property type="molecule type" value="Genomic_DNA"/>
</dbReference>
<reference evidence="1" key="1">
    <citation type="submission" date="2018-05" db="EMBL/GenBank/DDBJ databases">
        <authorList>
            <person name="Lanie J.A."/>
            <person name="Ng W.-L."/>
            <person name="Kazmierczak K.M."/>
            <person name="Andrzejewski T.M."/>
            <person name="Davidsen T.M."/>
            <person name="Wayne K.J."/>
            <person name="Tettelin H."/>
            <person name="Glass J.I."/>
            <person name="Rusch D."/>
            <person name="Podicherti R."/>
            <person name="Tsui H.-C.T."/>
            <person name="Winkler M.E."/>
        </authorList>
    </citation>
    <scope>NUCLEOTIDE SEQUENCE</scope>
</reference>
<name>A0A382TVM2_9ZZZZ</name>